<sequence length="206" mass="21506">MKKFLTGVVLFSGVLGFTAGVSATETTDDPSTGLKTVIDQNDTTVEVEGTLGIDNTDPTAPIDEGDKKWVNVTVPMKTIFYSVGSSGSVSSPTYTVKNNSGRPVTVSAERFTTKSAGGITATDLDLDLKTSTAVTVPVITDGNSGVLTTTSLGELANSEGRLVNAGPTGQSQELTFNYDGNFTAGSSQATITETYDLSLKFVPIKW</sequence>
<feature type="chain" id="PRO_5045206655" description="WxL domain-containing protein" evidence="1">
    <location>
        <begin position="24"/>
        <end position="206"/>
    </location>
</feature>
<evidence type="ECO:0008006" key="4">
    <source>
        <dbReference type="Google" id="ProtNLM"/>
    </source>
</evidence>
<protein>
    <recommendedName>
        <fullName evidence="4">WxL domain-containing protein</fullName>
    </recommendedName>
</protein>
<comment type="caution">
    <text evidence="2">The sequence shown here is derived from an EMBL/GenBank/DDBJ whole genome shotgun (WGS) entry which is preliminary data.</text>
</comment>
<name>A0ABS6TH44_9ENTE</name>
<organism evidence="2 3">
    <name type="scientific">Enterococcus alishanensis</name>
    <dbReference type="NCBI Taxonomy" id="1303817"/>
    <lineage>
        <taxon>Bacteria</taxon>
        <taxon>Bacillati</taxon>
        <taxon>Bacillota</taxon>
        <taxon>Bacilli</taxon>
        <taxon>Lactobacillales</taxon>
        <taxon>Enterococcaceae</taxon>
        <taxon>Enterococcus</taxon>
    </lineage>
</organism>
<feature type="signal peptide" evidence="1">
    <location>
        <begin position="1"/>
        <end position="23"/>
    </location>
</feature>
<keyword evidence="3" id="KW-1185">Reference proteome</keyword>
<evidence type="ECO:0000256" key="1">
    <source>
        <dbReference type="SAM" id="SignalP"/>
    </source>
</evidence>
<accession>A0ABS6TH44</accession>
<evidence type="ECO:0000313" key="3">
    <source>
        <dbReference type="Proteomes" id="UP000774130"/>
    </source>
</evidence>
<proteinExistence type="predicted"/>
<gene>
    <name evidence="2" type="ORF">KUA55_16340</name>
</gene>
<evidence type="ECO:0000313" key="2">
    <source>
        <dbReference type="EMBL" id="MBV7392253.1"/>
    </source>
</evidence>
<reference evidence="2 3" key="1">
    <citation type="submission" date="2021-06" db="EMBL/GenBank/DDBJ databases">
        <title>Enterococcus alishanensis sp. nov., a novel lactic acid bacterium isolated from fresh coffee beans.</title>
        <authorList>
            <person name="Chen Y.-S."/>
        </authorList>
    </citation>
    <scope>NUCLEOTIDE SEQUENCE [LARGE SCALE GENOMIC DNA]</scope>
    <source>
        <strain evidence="2 3">ALS3</strain>
    </source>
</reference>
<dbReference type="Proteomes" id="UP000774130">
    <property type="component" value="Unassembled WGS sequence"/>
</dbReference>
<keyword evidence="1" id="KW-0732">Signal</keyword>
<dbReference type="RefSeq" id="WP_218327466.1">
    <property type="nucleotide sequence ID" value="NZ_JAHUZB010000009.1"/>
</dbReference>
<dbReference type="EMBL" id="JAHUZB010000009">
    <property type="protein sequence ID" value="MBV7392253.1"/>
    <property type="molecule type" value="Genomic_DNA"/>
</dbReference>